<feature type="signal peptide" evidence="1">
    <location>
        <begin position="1"/>
        <end position="23"/>
    </location>
</feature>
<dbReference type="PROSITE" id="PS51257">
    <property type="entry name" value="PROKAR_LIPOPROTEIN"/>
    <property type="match status" value="1"/>
</dbReference>
<dbReference type="Gene3D" id="3.40.190.10">
    <property type="entry name" value="Periplasmic binding protein-like II"/>
    <property type="match status" value="1"/>
</dbReference>
<dbReference type="InterPro" id="IPR006059">
    <property type="entry name" value="SBP"/>
</dbReference>
<accession>A0A9D2NG42</accession>
<dbReference type="AlphaFoldDB" id="A0A9D2NG42"/>
<gene>
    <name evidence="3" type="ORF">H9761_08420</name>
</gene>
<proteinExistence type="predicted"/>
<evidence type="ECO:0000256" key="1">
    <source>
        <dbReference type="SAM" id="SignalP"/>
    </source>
</evidence>
<evidence type="ECO:0000313" key="3">
    <source>
        <dbReference type="EMBL" id="HJC23712.1"/>
    </source>
</evidence>
<dbReference type="Pfam" id="PF01547">
    <property type="entry name" value="SBP_bac_1"/>
    <property type="match status" value="1"/>
</dbReference>
<dbReference type="Proteomes" id="UP000823891">
    <property type="component" value="Unassembled WGS sequence"/>
</dbReference>
<sequence length="498" mass="54595">MKGRLKIFRTVVCAGLLSCCLLAAGCGGNMEEGSGAETAKLRVTLVCTQDVPDTELIQDEANILLAGQGIEVELIPIEFGSIQQQMNLLVTGGDDSVDVFSSKYWSNLSALVSNGQVLALDEYLEKYPEIGETIGEEYLACGAVGEQTFGLPVITGYGLGTGYVLRKDLADECGITIDPDRIYTLEEFTDIMTQIQTAHPELCMIPTSTAGVYGPGNIDPLGDSTNLLGVLGNYGQDTTVINYYESEEYYETLEYFKKWKALGFYMDDPLNSTDGLKSYIKSGKAAGSFSNSFDMVCQAQTDSVSTGYELAGIRLDQTLITTTGVNTGMWHISAGCKNPDAAVRFLKELYTNQELATLLSCGIEGRHYQMNGKTATYAEGTDATSAAWSLGIAWYWPNQTLTPPWEPQAEDYFDRMLSSNENALRSKALGFTFDSSPVTNEMTACINVVNQYKMALEVVETDIDETLPQFQMDLKAAGIDRIVEEKQRQLDEWLAQNQ</sequence>
<evidence type="ECO:0000259" key="2">
    <source>
        <dbReference type="Pfam" id="PF12010"/>
    </source>
</evidence>
<dbReference type="InterPro" id="IPR022627">
    <property type="entry name" value="DUF3502"/>
</dbReference>
<keyword evidence="1" id="KW-0732">Signal</keyword>
<protein>
    <submittedName>
        <fullName evidence="3">ABC transporter substrate-binding protein</fullName>
    </submittedName>
</protein>
<feature type="domain" description="DUF3502" evidence="2">
    <location>
        <begin position="428"/>
        <end position="495"/>
    </location>
</feature>
<reference evidence="3" key="2">
    <citation type="submission" date="2021-04" db="EMBL/GenBank/DDBJ databases">
        <authorList>
            <person name="Gilroy R."/>
        </authorList>
    </citation>
    <scope>NUCLEOTIDE SEQUENCE</scope>
    <source>
        <strain evidence="3">USAMLcec2-132</strain>
    </source>
</reference>
<dbReference type="SUPFAM" id="SSF53850">
    <property type="entry name" value="Periplasmic binding protein-like II"/>
    <property type="match status" value="1"/>
</dbReference>
<dbReference type="Pfam" id="PF12010">
    <property type="entry name" value="DUF3502"/>
    <property type="match status" value="1"/>
</dbReference>
<comment type="caution">
    <text evidence="3">The sequence shown here is derived from an EMBL/GenBank/DDBJ whole genome shotgun (WGS) entry which is preliminary data.</text>
</comment>
<name>A0A9D2NG42_9FIRM</name>
<evidence type="ECO:0000313" key="4">
    <source>
        <dbReference type="Proteomes" id="UP000823891"/>
    </source>
</evidence>
<feature type="chain" id="PRO_5038432091" evidence="1">
    <location>
        <begin position="24"/>
        <end position="498"/>
    </location>
</feature>
<organism evidence="3 4">
    <name type="scientific">Candidatus Eisenbergiella merdavium</name>
    <dbReference type="NCBI Taxonomy" id="2838551"/>
    <lineage>
        <taxon>Bacteria</taxon>
        <taxon>Bacillati</taxon>
        <taxon>Bacillota</taxon>
        <taxon>Clostridia</taxon>
        <taxon>Lachnospirales</taxon>
        <taxon>Lachnospiraceae</taxon>
        <taxon>Eisenbergiella</taxon>
    </lineage>
</organism>
<dbReference type="EMBL" id="DWWS01000028">
    <property type="protein sequence ID" value="HJC23712.1"/>
    <property type="molecule type" value="Genomic_DNA"/>
</dbReference>
<reference evidence="3" key="1">
    <citation type="journal article" date="2021" name="PeerJ">
        <title>Extensive microbial diversity within the chicken gut microbiome revealed by metagenomics and culture.</title>
        <authorList>
            <person name="Gilroy R."/>
            <person name="Ravi A."/>
            <person name="Getino M."/>
            <person name="Pursley I."/>
            <person name="Horton D.L."/>
            <person name="Alikhan N.F."/>
            <person name="Baker D."/>
            <person name="Gharbi K."/>
            <person name="Hall N."/>
            <person name="Watson M."/>
            <person name="Adriaenssens E.M."/>
            <person name="Foster-Nyarko E."/>
            <person name="Jarju S."/>
            <person name="Secka A."/>
            <person name="Antonio M."/>
            <person name="Oren A."/>
            <person name="Chaudhuri R.R."/>
            <person name="La Ragione R."/>
            <person name="Hildebrand F."/>
            <person name="Pallen M.J."/>
        </authorList>
    </citation>
    <scope>NUCLEOTIDE SEQUENCE</scope>
    <source>
        <strain evidence="3">USAMLcec2-132</strain>
    </source>
</reference>